<evidence type="ECO:0000313" key="3">
    <source>
        <dbReference type="EMBL" id="TMI89908.1"/>
    </source>
</evidence>
<sequence>MDETKHGRVLKFASLDEAVVALSKEGFEIVFKDAVACQMRQAKRANGLAVVGLAILTGGLSLIPDVLQRGGKKDNMILLRLDAKGRVRLVKTKKRYVPPLESGSDRLPSPPGSSSTDQTT</sequence>
<dbReference type="EMBL" id="VBAK01000117">
    <property type="protein sequence ID" value="TMI89908.1"/>
    <property type="molecule type" value="Genomic_DNA"/>
</dbReference>
<protein>
    <submittedName>
        <fullName evidence="3">Uncharacterized protein</fullName>
    </submittedName>
</protein>
<proteinExistence type="predicted"/>
<gene>
    <name evidence="3" type="ORF">E6H00_08355</name>
</gene>
<keyword evidence="2" id="KW-1133">Transmembrane helix</keyword>
<dbReference type="AlphaFoldDB" id="A0A537K299"/>
<evidence type="ECO:0000313" key="4">
    <source>
        <dbReference type="Proteomes" id="UP000318509"/>
    </source>
</evidence>
<accession>A0A537K299</accession>
<name>A0A537K299_9BACT</name>
<organism evidence="3 4">
    <name type="scientific">Candidatus Segetimicrobium genomatis</name>
    <dbReference type="NCBI Taxonomy" id="2569760"/>
    <lineage>
        <taxon>Bacteria</taxon>
        <taxon>Bacillati</taxon>
        <taxon>Candidatus Sysuimicrobiota</taxon>
        <taxon>Candidatus Sysuimicrobiia</taxon>
        <taxon>Candidatus Sysuimicrobiales</taxon>
        <taxon>Candidatus Segetimicrobiaceae</taxon>
        <taxon>Candidatus Segetimicrobium</taxon>
    </lineage>
</organism>
<feature type="region of interest" description="Disordered" evidence="1">
    <location>
        <begin position="95"/>
        <end position="120"/>
    </location>
</feature>
<evidence type="ECO:0000256" key="2">
    <source>
        <dbReference type="SAM" id="Phobius"/>
    </source>
</evidence>
<comment type="caution">
    <text evidence="3">The sequence shown here is derived from an EMBL/GenBank/DDBJ whole genome shotgun (WGS) entry which is preliminary data.</text>
</comment>
<keyword evidence="2" id="KW-0472">Membrane</keyword>
<evidence type="ECO:0000256" key="1">
    <source>
        <dbReference type="SAM" id="MobiDB-lite"/>
    </source>
</evidence>
<reference evidence="3 4" key="1">
    <citation type="journal article" date="2019" name="Nat. Microbiol.">
        <title>Mediterranean grassland soil C-N compound turnover is dependent on rainfall and depth, and is mediated by genomically divergent microorganisms.</title>
        <authorList>
            <person name="Diamond S."/>
            <person name="Andeer P.F."/>
            <person name="Li Z."/>
            <person name="Crits-Christoph A."/>
            <person name="Burstein D."/>
            <person name="Anantharaman K."/>
            <person name="Lane K.R."/>
            <person name="Thomas B.C."/>
            <person name="Pan C."/>
            <person name="Northen T.R."/>
            <person name="Banfield J.F."/>
        </authorList>
    </citation>
    <scope>NUCLEOTIDE SEQUENCE [LARGE SCALE GENOMIC DNA]</scope>
    <source>
        <strain evidence="3">NP_3</strain>
    </source>
</reference>
<feature type="transmembrane region" description="Helical" evidence="2">
    <location>
        <begin position="48"/>
        <end position="67"/>
    </location>
</feature>
<dbReference type="Proteomes" id="UP000318509">
    <property type="component" value="Unassembled WGS sequence"/>
</dbReference>
<keyword evidence="2" id="KW-0812">Transmembrane</keyword>